<gene>
    <name evidence="2" type="ORF">M9Y10_036126</name>
</gene>
<organism evidence="2 3">
    <name type="scientific">Tritrichomonas musculus</name>
    <dbReference type="NCBI Taxonomy" id="1915356"/>
    <lineage>
        <taxon>Eukaryota</taxon>
        <taxon>Metamonada</taxon>
        <taxon>Parabasalia</taxon>
        <taxon>Tritrichomonadida</taxon>
        <taxon>Tritrichomonadidae</taxon>
        <taxon>Tritrichomonas</taxon>
    </lineage>
</organism>
<keyword evidence="3" id="KW-1185">Reference proteome</keyword>
<dbReference type="Proteomes" id="UP001470230">
    <property type="component" value="Unassembled WGS sequence"/>
</dbReference>
<dbReference type="PANTHER" id="PTHR45661:SF3">
    <property type="entry name" value="IG-LIKE DOMAIN-CONTAINING PROTEIN"/>
    <property type="match status" value="1"/>
</dbReference>
<dbReference type="InterPro" id="IPR053139">
    <property type="entry name" value="Surface_bspA-like"/>
</dbReference>
<evidence type="ECO:0008006" key="4">
    <source>
        <dbReference type="Google" id="ProtNLM"/>
    </source>
</evidence>
<dbReference type="EMBL" id="JAPFFF010000058">
    <property type="protein sequence ID" value="KAK8837595.1"/>
    <property type="molecule type" value="Genomic_DNA"/>
</dbReference>
<dbReference type="InterPro" id="IPR032675">
    <property type="entry name" value="LRR_dom_sf"/>
</dbReference>
<dbReference type="Pfam" id="PF13306">
    <property type="entry name" value="LRR_5"/>
    <property type="match status" value="13"/>
</dbReference>
<proteinExistence type="predicted"/>
<protein>
    <recommendedName>
        <fullName evidence="4">Surface antigen BspA-like</fullName>
    </recommendedName>
</protein>
<feature type="compositionally biased region" description="Acidic residues" evidence="1">
    <location>
        <begin position="1841"/>
        <end position="1854"/>
    </location>
</feature>
<reference evidence="2 3" key="1">
    <citation type="submission" date="2024-04" db="EMBL/GenBank/DDBJ databases">
        <title>Tritrichomonas musculus Genome.</title>
        <authorList>
            <person name="Alves-Ferreira E."/>
            <person name="Grigg M."/>
            <person name="Lorenzi H."/>
            <person name="Galac M."/>
        </authorList>
    </citation>
    <scope>NUCLEOTIDE SEQUENCE [LARGE SCALE GENOMIC DNA]</scope>
    <source>
        <strain evidence="2 3">EAF2021</strain>
    </source>
</reference>
<evidence type="ECO:0000256" key="1">
    <source>
        <dbReference type="SAM" id="MobiDB-lite"/>
    </source>
</evidence>
<comment type="caution">
    <text evidence="2">The sequence shown here is derived from an EMBL/GenBank/DDBJ whole genome shotgun (WGS) entry which is preliminary data.</text>
</comment>
<evidence type="ECO:0000313" key="2">
    <source>
        <dbReference type="EMBL" id="KAK8837595.1"/>
    </source>
</evidence>
<dbReference type="PANTHER" id="PTHR45661">
    <property type="entry name" value="SURFACE ANTIGEN"/>
    <property type="match status" value="1"/>
</dbReference>
<name>A0ABR2GUJ0_9EUKA</name>
<dbReference type="SUPFAM" id="SSF52058">
    <property type="entry name" value="L domain-like"/>
    <property type="match status" value="7"/>
</dbReference>
<dbReference type="InterPro" id="IPR026906">
    <property type="entry name" value="LRR_5"/>
</dbReference>
<dbReference type="Gene3D" id="3.80.10.10">
    <property type="entry name" value="Ribonuclease Inhibitor"/>
    <property type="match status" value="15"/>
</dbReference>
<feature type="region of interest" description="Disordered" evidence="1">
    <location>
        <begin position="1835"/>
        <end position="1859"/>
    </location>
</feature>
<accession>A0ABR2GUJ0</accession>
<evidence type="ECO:0000313" key="3">
    <source>
        <dbReference type="Proteomes" id="UP001470230"/>
    </source>
</evidence>
<sequence length="2763" mass="316214">MTDHPKRKKHDANEFIPPEPQCIELVHNQEKHVAEFDLKSITIITKFCFKKLLFDYLYEINFPIGSKLKEIIYLMAPNLYSITIPGNLTIIDSNSFKKCEFLQQITFIKNIDGKSKLSFIGDQAFNHTIIQSLTIPDSIKEIGSNCFPPTLKEINFENGAPYLEKVHDEAFKNTQIQSLNMPLNIKPFINSQKVFSGCKKLKKIIFDNFVNKDEPAPHEIESEDEETKDLALSTMLSYTKIEKLELFSSNINYFWFENTPNLTEIIIPKSDNSNFFKQDGCLYTRSKKKLIVAERNVKSANICQECQIITNFAFNVKSLEKVSFDKNSQLKKISFFAFHESNIKNIEIPDTVADIEIGAFLMCKNLESANIPRSLNLLNFGTFAFTKLREITIPKSVTKIGCYCFFNCCHLKSVRFEKDSNLNEIEECAFLATKIESISIPKSVKKIGNYCFADCHSLKSVDFDPQSELVVIGHNCFKNTQIETFQLPQKIQEFDFSFSKATSISFPDSSSFLSVSNLQYSMIKEFSIPSCVDTICAGAFCNCINLTEVRIIDLKNSKLETISENAFLNCENLTTFELPEKVKYFGLCSFKNCTKYTAKIKLINNNKITVCKSAFERSGIVSFESKSKSINVNDFAFYRCHNLVNFSADTNEKCTLGSSVFIDCCSLKTVNLSPDTKVFDLGEKCFMNSAIQKFEFPHFAVIVPKACFKNCIKLSSVIIHEDSKLFDFKEEAFCKAGIESIFISSDVVCINKFCFSECRSLKEVTFSKDIKYCRLCENAFYMSSVEKVSFPSGIRHIKGGCFEKCEKLREVNFPEDSKIKKIKDEAFKSSGIESLILPKKVKLICKSAFENCQNLRKVAFLADDVFITDSAFFGCNKLEEVKYELSLTVRQINFLDEEIEKEMIEPLFLSDEPLFQYIKIIPGHFYLLNDKWSSNPVFCKNIELVCKAKEKIIEKQDNVYYANQKKELIFCDNGINSLNIDKETEMISLCALRYSNLTNVNFGNNSNLKIIDSYAFENLLIEEISLPDSLEIIGNWSFNHCFKLKKVNIGAQSKLETIGKYAFCGTIIESFLFPSKLSKVDDYAFFECFKLKTVDNHSNEIKFGEGCFCYSAIESIQFPSKTIFSKNMLKGCYNFKKLTFLEKPEKVVFKKYSFIFSGLEEIRFECDVVIRKDAFTNCPSLKRVILLGSNNKIMKHSFDNSSIELVTFDKELTLLKRNDLPKQNFWEKKLYLKWKMICNDPFQFSYFQDVLFTNINEASMNLIFPADEDNQYDTVQHEFFLNNKCFVVNNKLVYADMLNTNLLFEKQDENEEIKNNEILHVPNKVKSLDFPVMSHIKKIVWGSDCIVEDLGPPGFFSYYNLTQILIPKLVKIIPPKLFDHCQYLSYVRFEKDSLLEEIGDSSFAHTRISEVVLPKSVQRIGKSAFADNENLKKVIFDGQVIDDEAFSNTGITSFKLSNNATMIGSGAFQHCRSLKTFDVDIENSNLSKIGSFAFYESSITSIKIPSKVEVIKKFTFNGCKYLKEVIFSNNSQLHSIKDNSFSGDLSLEKINLPKTIKKLSHMAFINTPSLESILNESNQYFNVLEDKTVYENDCSLVFVPRTVQKFAIDKKCQIIHSGAFCGPNLQEVSFHDSLLLNIGQLSFAHCTALKEITIPKSVEKIGEETFIGCQNLEKVVFEKESQIKEIPKFCFAFTGLKFIDLPQSIEKIGNSSFYFCINLKRINLHETNVLYIGRNAFLDTDFEEVKFPSSLRFIGNNAFGGNKSLARIDFSELPEVISCQTKAKLNNFLSSIIPKYFAIEKESQKGNKPYKENVTVESTSLENTNLDSKDIENEFSNYSTDNEDENSDNEEETLQNESINNNTKVVAQKEPTYSSSACFIEENAFCNLFVKLFVFNLKSYMWFSFFDRCGRINEYIVNDNIHLILQKCKKSMRDSLAGSLYKVVQMKWLCKDNVPLLYNQSLIEFCIPKTTKFLYPSHFSCCFELTKIDFEEGINIKVIPRNCFANTPLKKIVIPSSVRIIKKKAFFSCSDLEEIIFQNDSELSVINESAFCKCEKLTNINIPKSIEVISKSCFAFSGLKSIEIPSSVKKIDSGAFYNCNDLSHVTLNSGLIEICENSFAFNSSLASIDLPDTITTIKSRAFYKCKNLKKVKTTEKTQLVEIQNGAFEYTEIEEISLNRMATKLFDPVNMPDLNRITFYGGEPENFIQSEDGSLYEKMEKEIKIINSELEEKMNKVLFNKAISSNSYCCKSYCRYKDINLKDISLDNYNKLAFSILFKRNRSRFPDDESSKKNPLLRLLFIPKNLNVLKIHEDCFSMSISVSQKIQNLTTIEYLKGATNYVFNLSCCGCHSIRNLKTIKILGDYSYIKEGSFAHFESLESVEFGPITKIEFIPKHAFLGCKKLQKISIPSSCISIEEGAFKDCISLSSVELSENLKYIRKDAFCNCSSLESIEMPSSILVICEGAFMNCSKLQNVKMTANEKGIEVIGKNAFRNCTSLKAFVLPQTCIVLGPASFMNCTSLERFKYEGKHLLSIQCRTFFNCTSLKKIKIDNLAYKNNYNNVKFHRSRMAKKKFKNRHKKENNNNNIDMNAVDVVDDEYKFLIERSSFSIEAEAFMNCTSLEEVVIEDMSKGNAIVQCENNRKLTFKCPVHCTKHTYERGFSNYNLITRCQSVQKKAFCNCKALKHVKLSLGNLERFCCFSFENCLSLKTIEISTQYARYLFSEGTDLDAFVNTPSNLVIKLISHCKCIKTIKKTDNHFLYQE</sequence>